<organism evidence="1 2">
    <name type="scientific">Anaeromicropila herbilytica</name>
    <dbReference type="NCBI Taxonomy" id="2785025"/>
    <lineage>
        <taxon>Bacteria</taxon>
        <taxon>Bacillati</taxon>
        <taxon>Bacillota</taxon>
        <taxon>Clostridia</taxon>
        <taxon>Lachnospirales</taxon>
        <taxon>Lachnospiraceae</taxon>
        <taxon>Anaeromicropila</taxon>
    </lineage>
</organism>
<evidence type="ECO:0000313" key="1">
    <source>
        <dbReference type="EMBL" id="BCN32859.1"/>
    </source>
</evidence>
<evidence type="ECO:0000313" key="2">
    <source>
        <dbReference type="Proteomes" id="UP000595897"/>
    </source>
</evidence>
<dbReference type="EMBL" id="AP024169">
    <property type="protein sequence ID" value="BCN32859.1"/>
    <property type="molecule type" value="Genomic_DNA"/>
</dbReference>
<name>A0A7R7EPW9_9FIRM</name>
<proteinExistence type="predicted"/>
<dbReference type="Pfam" id="PF09582">
    <property type="entry name" value="AnfO_nitrog"/>
    <property type="match status" value="1"/>
</dbReference>
<reference evidence="1 2" key="1">
    <citation type="submission" date="2020-11" db="EMBL/GenBank/DDBJ databases">
        <title>Draft genome sequencing of a Lachnospiraceae strain isolated from anoxic soil subjected to BSD treatment.</title>
        <authorList>
            <person name="Uek A."/>
            <person name="Tonouchi A."/>
        </authorList>
    </citation>
    <scope>NUCLEOTIDE SEQUENCE [LARGE SCALE GENOMIC DNA]</scope>
    <source>
        <strain evidence="1 2">TB5</strain>
    </source>
</reference>
<dbReference type="InterPro" id="IPR014287">
    <property type="entry name" value="Nase_Fe-Fe_AnfO"/>
</dbReference>
<protein>
    <recommendedName>
        <fullName evidence="3">Fe-only nitrogenase accessory protein AnfO</fullName>
    </recommendedName>
</protein>
<accession>A0A7R7EPW9</accession>
<dbReference type="KEGG" id="ahb:bsdtb5_41540"/>
<dbReference type="Proteomes" id="UP000595897">
    <property type="component" value="Chromosome"/>
</dbReference>
<sequence length="213" mass="24897">MLEEIAVLLGHEESLTSLDDLDKLVIFHRINGEWSRKEVIQDFKIECNSVKDIQESIQRMITKLKDCKIILGTMITGVAFHILDRNGFVMCEADEYSDSILDQILNDQLKREIEINKIQRNPKELYQGPQMVNEEGVYFLDFMELKNTYPEISSKKAILPFLSKTVFYELKILCDHVMPWIDSELKNRNLQYEIEPYNANKLMITITHCVCDS</sequence>
<gene>
    <name evidence="1" type="ORF">bsdtb5_41540</name>
</gene>
<dbReference type="RefSeq" id="WP_271713866.1">
    <property type="nucleotide sequence ID" value="NZ_AP024169.1"/>
</dbReference>
<evidence type="ECO:0008006" key="3">
    <source>
        <dbReference type="Google" id="ProtNLM"/>
    </source>
</evidence>
<dbReference type="AlphaFoldDB" id="A0A7R7EPW9"/>
<keyword evidence="2" id="KW-1185">Reference proteome</keyword>